<reference evidence="3 4" key="1">
    <citation type="submission" date="2015-01" db="EMBL/GenBank/DDBJ databases">
        <title>The Genome Sequence of Exophiala spinifera CBS89968.</title>
        <authorList>
            <consortium name="The Broad Institute Genomics Platform"/>
            <person name="Cuomo C."/>
            <person name="de Hoog S."/>
            <person name="Gorbushina A."/>
            <person name="Stielow B."/>
            <person name="Teixiera M."/>
            <person name="Abouelleil A."/>
            <person name="Chapman S.B."/>
            <person name="Priest M."/>
            <person name="Young S.K."/>
            <person name="Wortman J."/>
            <person name="Nusbaum C."/>
            <person name="Birren B."/>
        </authorList>
    </citation>
    <scope>NUCLEOTIDE SEQUENCE [LARGE SCALE GENOMIC DNA]</scope>
    <source>
        <strain evidence="3 4">CBS 89968</strain>
    </source>
</reference>
<feature type="signal peptide" evidence="2">
    <location>
        <begin position="1"/>
        <end position="17"/>
    </location>
</feature>
<protein>
    <recommendedName>
        <fullName evidence="5">Heme haloperoxidase family profile domain-containing protein</fullName>
    </recommendedName>
</protein>
<dbReference type="OrthoDB" id="2110578at2759"/>
<dbReference type="EMBL" id="KN847497">
    <property type="protein sequence ID" value="KIW13669.1"/>
    <property type="molecule type" value="Genomic_DNA"/>
</dbReference>
<gene>
    <name evidence="3" type="ORF">PV08_08860</name>
</gene>
<feature type="chain" id="PRO_5002239175" description="Heme haloperoxidase family profile domain-containing protein" evidence="2">
    <location>
        <begin position="18"/>
        <end position="345"/>
    </location>
</feature>
<dbReference type="AlphaFoldDB" id="A0A0D2BR29"/>
<keyword evidence="4" id="KW-1185">Reference proteome</keyword>
<dbReference type="VEuPathDB" id="FungiDB:PV08_08860"/>
<keyword evidence="2" id="KW-0732">Signal</keyword>
<evidence type="ECO:0000256" key="2">
    <source>
        <dbReference type="SAM" id="SignalP"/>
    </source>
</evidence>
<dbReference type="GeneID" id="27335943"/>
<dbReference type="HOGENOM" id="CLU_037449_1_0_1"/>
<feature type="compositionally biased region" description="Low complexity" evidence="1">
    <location>
        <begin position="274"/>
        <end position="317"/>
    </location>
</feature>
<sequence length="345" mass="35952">MRSQTLLLVAAASATVALRPENITICDYYTPIVTGKDNSAESQYDLMQLITHTFILGNYTTPNVGVKVQGIAAVFPYKGHDVNLLPYFIGGYKSTNTGGPEPEAVNFLDDGGATALLANKPANGTKSNQYKLLNHVYQYFGEFYGCSFQGSEAFPKYQGVASMYEVHKFMDPDIFESEYFNEQIVLAAQSVGFEDPDVTFTREGLAKTFTARCIPPAVVIPASAGPQLQSICVAADCPLDPQANCSAYPNDGNVSPPAIANATLVGPAAKVNGTAAPATESPSSTSASSAPSSSVSAESSSTASSSPPAASSTGAASHSYGGWSTLKTLGYVASVLGAGMAILPF</sequence>
<organism evidence="3 4">
    <name type="scientific">Exophiala spinifera</name>
    <dbReference type="NCBI Taxonomy" id="91928"/>
    <lineage>
        <taxon>Eukaryota</taxon>
        <taxon>Fungi</taxon>
        <taxon>Dikarya</taxon>
        <taxon>Ascomycota</taxon>
        <taxon>Pezizomycotina</taxon>
        <taxon>Eurotiomycetes</taxon>
        <taxon>Chaetothyriomycetidae</taxon>
        <taxon>Chaetothyriales</taxon>
        <taxon>Herpotrichiellaceae</taxon>
        <taxon>Exophiala</taxon>
    </lineage>
</organism>
<accession>A0A0D2BR29</accession>
<feature type="region of interest" description="Disordered" evidence="1">
    <location>
        <begin position="273"/>
        <end position="317"/>
    </location>
</feature>
<evidence type="ECO:0000256" key="1">
    <source>
        <dbReference type="SAM" id="MobiDB-lite"/>
    </source>
</evidence>
<name>A0A0D2BR29_9EURO</name>
<evidence type="ECO:0000313" key="4">
    <source>
        <dbReference type="Proteomes" id="UP000053328"/>
    </source>
</evidence>
<dbReference type="Proteomes" id="UP000053328">
    <property type="component" value="Unassembled WGS sequence"/>
</dbReference>
<evidence type="ECO:0008006" key="5">
    <source>
        <dbReference type="Google" id="ProtNLM"/>
    </source>
</evidence>
<dbReference type="RefSeq" id="XP_016233885.1">
    <property type="nucleotide sequence ID" value="XM_016383182.1"/>
</dbReference>
<proteinExistence type="predicted"/>
<dbReference type="STRING" id="91928.A0A0D2BR29"/>
<evidence type="ECO:0000313" key="3">
    <source>
        <dbReference type="EMBL" id="KIW13669.1"/>
    </source>
</evidence>